<evidence type="ECO:0000313" key="2">
    <source>
        <dbReference type="Proteomes" id="UP000195667"/>
    </source>
</evidence>
<evidence type="ECO:0000313" key="1">
    <source>
        <dbReference type="EMBL" id="SJM90932.1"/>
    </source>
</evidence>
<name>A0A1R4H3V5_9GAMM</name>
<dbReference type="Proteomes" id="UP000195667">
    <property type="component" value="Unassembled WGS sequence"/>
</dbReference>
<accession>A0A1R4H3V5</accession>
<sequence>MATRYVSKFFPLGDGKKAGRWVGNHDPRSYRPPRGVSAVAELVEFHPVTQRYLGESQWWMFLLPDPVNNG</sequence>
<proteinExistence type="predicted"/>
<dbReference type="RefSeq" id="WP_087142738.1">
    <property type="nucleotide sequence ID" value="NZ_FUKI01000079.1"/>
</dbReference>
<organism evidence="1 2">
    <name type="scientific">Crenothrix polyspora</name>
    <dbReference type="NCBI Taxonomy" id="360316"/>
    <lineage>
        <taxon>Bacteria</taxon>
        <taxon>Pseudomonadati</taxon>
        <taxon>Pseudomonadota</taxon>
        <taxon>Gammaproteobacteria</taxon>
        <taxon>Methylococcales</taxon>
        <taxon>Crenotrichaceae</taxon>
        <taxon>Crenothrix</taxon>
    </lineage>
</organism>
<dbReference type="OrthoDB" id="7595861at2"/>
<protein>
    <submittedName>
        <fullName evidence="1">Uncharacterized protein</fullName>
    </submittedName>
</protein>
<gene>
    <name evidence="1" type="ORF">CRENPOLYSF1_170003</name>
</gene>
<dbReference type="AlphaFoldDB" id="A0A1R4H3V5"/>
<reference evidence="2" key="1">
    <citation type="submission" date="2017-02" db="EMBL/GenBank/DDBJ databases">
        <authorList>
            <person name="Daims H."/>
        </authorList>
    </citation>
    <scope>NUCLEOTIDE SEQUENCE [LARGE SCALE GENOMIC DNA]</scope>
</reference>
<keyword evidence="2" id="KW-1185">Reference proteome</keyword>
<dbReference type="EMBL" id="FUKI01000079">
    <property type="protein sequence ID" value="SJM90932.1"/>
    <property type="molecule type" value="Genomic_DNA"/>
</dbReference>